<reference evidence="3 4" key="1">
    <citation type="submission" date="2018-10" db="EMBL/GenBank/DDBJ databases">
        <title>Genome assembly for a Yunnan-Guizhou Plateau 3E fish, Anabarilius grahami (Regan), and its evolutionary and genetic applications.</title>
        <authorList>
            <person name="Jiang W."/>
        </authorList>
    </citation>
    <scope>NUCLEOTIDE SEQUENCE [LARGE SCALE GENOMIC DNA]</scope>
    <source>
        <strain evidence="3">AG-KIZ</strain>
        <tissue evidence="3">Muscle</tissue>
    </source>
</reference>
<comment type="caution">
    <text evidence="3">The sequence shown here is derived from an EMBL/GenBank/DDBJ whole genome shotgun (WGS) entry which is preliminary data.</text>
</comment>
<evidence type="ECO:0000313" key="3">
    <source>
        <dbReference type="EMBL" id="ROL45389.1"/>
    </source>
</evidence>
<evidence type="ECO:0000256" key="1">
    <source>
        <dbReference type="SAM" id="Phobius"/>
    </source>
</evidence>
<feature type="transmembrane region" description="Helical" evidence="1">
    <location>
        <begin position="453"/>
        <end position="475"/>
    </location>
</feature>
<gene>
    <name evidence="3" type="ORF">DPX16_4730</name>
</gene>
<proteinExistence type="predicted"/>
<keyword evidence="1" id="KW-1133">Transmembrane helix</keyword>
<dbReference type="EMBL" id="RJVU01042594">
    <property type="protein sequence ID" value="ROL45389.1"/>
    <property type="molecule type" value="Genomic_DNA"/>
</dbReference>
<dbReference type="Pfam" id="PF07686">
    <property type="entry name" value="V-set"/>
    <property type="match status" value="1"/>
</dbReference>
<evidence type="ECO:0000259" key="2">
    <source>
        <dbReference type="PROSITE" id="PS50835"/>
    </source>
</evidence>
<dbReference type="Gene3D" id="2.60.40.10">
    <property type="entry name" value="Immunoglobulins"/>
    <property type="match status" value="4"/>
</dbReference>
<dbReference type="PROSITE" id="PS50835">
    <property type="entry name" value="IG_LIKE"/>
    <property type="match status" value="2"/>
</dbReference>
<dbReference type="InterPro" id="IPR013783">
    <property type="entry name" value="Ig-like_fold"/>
</dbReference>
<dbReference type="InterPro" id="IPR013106">
    <property type="entry name" value="Ig_V-set"/>
</dbReference>
<evidence type="ECO:0000313" key="4">
    <source>
        <dbReference type="Proteomes" id="UP000281406"/>
    </source>
</evidence>
<dbReference type="OrthoDB" id="8741746at2759"/>
<dbReference type="PANTHER" id="PTHR21063">
    <property type="entry name" value="LFA-3"/>
    <property type="match status" value="1"/>
</dbReference>
<sequence>MAGNSLTLRTDLTGSDAEIEWWFGSNRTLITTIEKGKIKYVDKRFGESLQVERQTGDLTFANVSDEHNGVYELNINDVPTKKFRVTVYARLPVPVILKYSPQCSSSSSSSSSSESKSVLLCSVLDVSHVTLSWYKGSSLLSNISVSNLSISISLPLEVEHQDRNTYRCVINNPISNQTKHLDISGLCRTRSDGDHDWTEAVIRLVIAAVVGVAAVAAVVVLVYDISSVSESNRNRLRSEFNSGVFGVETDEIKVMAGDSFTLRTGLTEIQRDDDVEWRFGSNGTRITRIAAGNVTRHDDEKFRGRLKLERQTGDLTITNVSNEHNGVYQLIIIIKNKKTSKRFAVTVHATLPTPVIFSDPSQCSERSRIVLCSVLNVSHVTLSWYKENGLLSSISVSDLSISISLPLEVEHQDKNTYICVINNPVSSQTKHLDISGLCQTPSDCDLCFDTTEAVIRLVVTALMGVAAVAATVLLINDIRRAGRTHKIKRRYT</sequence>
<feature type="transmembrane region" description="Helical" evidence="1">
    <location>
        <begin position="200"/>
        <end position="223"/>
    </location>
</feature>
<name>A0A3N0YGM0_ANAGA</name>
<dbReference type="SMART" id="SM00409">
    <property type="entry name" value="IG"/>
    <property type="match status" value="3"/>
</dbReference>
<keyword evidence="1" id="KW-0812">Transmembrane</keyword>
<dbReference type="InterPro" id="IPR036179">
    <property type="entry name" value="Ig-like_dom_sf"/>
</dbReference>
<feature type="domain" description="Ig-like" evidence="2">
    <location>
        <begin position="94"/>
        <end position="184"/>
    </location>
</feature>
<dbReference type="PANTHER" id="PTHR21063:SF4">
    <property type="entry name" value="CD48 ANTIGEN-RELATED"/>
    <property type="match status" value="1"/>
</dbReference>
<dbReference type="InterPro" id="IPR007110">
    <property type="entry name" value="Ig-like_dom"/>
</dbReference>
<protein>
    <submittedName>
        <fullName evidence="3">CD48 antigen</fullName>
    </submittedName>
</protein>
<keyword evidence="1" id="KW-0472">Membrane</keyword>
<organism evidence="3 4">
    <name type="scientific">Anabarilius grahami</name>
    <name type="common">Kanglang fish</name>
    <name type="synonym">Barilius grahami</name>
    <dbReference type="NCBI Taxonomy" id="495550"/>
    <lineage>
        <taxon>Eukaryota</taxon>
        <taxon>Metazoa</taxon>
        <taxon>Chordata</taxon>
        <taxon>Craniata</taxon>
        <taxon>Vertebrata</taxon>
        <taxon>Euteleostomi</taxon>
        <taxon>Actinopterygii</taxon>
        <taxon>Neopterygii</taxon>
        <taxon>Teleostei</taxon>
        <taxon>Ostariophysi</taxon>
        <taxon>Cypriniformes</taxon>
        <taxon>Xenocyprididae</taxon>
        <taxon>Xenocypridinae</taxon>
        <taxon>Xenocypridinae incertae sedis</taxon>
        <taxon>Anabarilius</taxon>
    </lineage>
</organism>
<keyword evidence="4" id="KW-1185">Reference proteome</keyword>
<feature type="domain" description="Ig-like" evidence="2">
    <location>
        <begin position="352"/>
        <end position="435"/>
    </location>
</feature>
<dbReference type="SUPFAM" id="SSF48726">
    <property type="entry name" value="Immunoglobulin"/>
    <property type="match status" value="4"/>
</dbReference>
<dbReference type="AlphaFoldDB" id="A0A3N0YGM0"/>
<dbReference type="Proteomes" id="UP000281406">
    <property type="component" value="Unassembled WGS sequence"/>
</dbReference>
<accession>A0A3N0YGM0</accession>
<dbReference type="InterPro" id="IPR003599">
    <property type="entry name" value="Ig_sub"/>
</dbReference>